<dbReference type="Pfam" id="PF04143">
    <property type="entry name" value="Sulf_transp"/>
    <property type="match status" value="1"/>
</dbReference>
<dbReference type="STRING" id="1365950.SAMN05428963_104190"/>
<comment type="subcellular location">
    <subcellularLocation>
        <location evidence="1">Cell inner membrane</location>
        <topology evidence="1">Multi-pass membrane protein</topology>
    </subcellularLocation>
</comment>
<keyword evidence="3" id="KW-1003">Cell membrane</keyword>
<keyword evidence="2" id="KW-0813">Transport</keyword>
<comment type="similarity">
    <text evidence="8">Belongs to the TsuA/YedE (TC 9.B.102) family.</text>
</comment>
<feature type="transmembrane region" description="Helical" evidence="9">
    <location>
        <begin position="30"/>
        <end position="53"/>
    </location>
</feature>
<protein>
    <submittedName>
        <fullName evidence="10">Uncharacterized protein</fullName>
    </submittedName>
</protein>
<organism evidence="10 11">
    <name type="scientific">Consotaella salsifontis</name>
    <dbReference type="NCBI Taxonomy" id="1365950"/>
    <lineage>
        <taxon>Bacteria</taxon>
        <taxon>Pseudomonadati</taxon>
        <taxon>Pseudomonadota</taxon>
        <taxon>Alphaproteobacteria</taxon>
        <taxon>Hyphomicrobiales</taxon>
        <taxon>Aurantimonadaceae</taxon>
        <taxon>Consotaella</taxon>
    </lineage>
</organism>
<evidence type="ECO:0000256" key="6">
    <source>
        <dbReference type="ARBA" id="ARBA00022989"/>
    </source>
</evidence>
<keyword evidence="5 9" id="KW-0812">Transmembrane</keyword>
<dbReference type="EMBL" id="FUXL01000004">
    <property type="protein sequence ID" value="SJZ95533.1"/>
    <property type="molecule type" value="Genomic_DNA"/>
</dbReference>
<dbReference type="AlphaFoldDB" id="A0A1T4PVI7"/>
<dbReference type="Proteomes" id="UP000190135">
    <property type="component" value="Unassembled WGS sequence"/>
</dbReference>
<evidence type="ECO:0000256" key="5">
    <source>
        <dbReference type="ARBA" id="ARBA00022692"/>
    </source>
</evidence>
<evidence type="ECO:0000256" key="7">
    <source>
        <dbReference type="ARBA" id="ARBA00023136"/>
    </source>
</evidence>
<reference evidence="10 11" key="1">
    <citation type="submission" date="2017-02" db="EMBL/GenBank/DDBJ databases">
        <authorList>
            <person name="Peterson S.W."/>
        </authorList>
    </citation>
    <scope>NUCLEOTIDE SEQUENCE [LARGE SCALE GENOMIC DNA]</scope>
    <source>
        <strain evidence="10 11">USBA 369</strain>
    </source>
</reference>
<keyword evidence="6 9" id="KW-1133">Transmembrane helix</keyword>
<dbReference type="InterPro" id="IPR007272">
    <property type="entry name" value="Sulf_transp_TsuA/YedE"/>
</dbReference>
<feature type="transmembrane region" description="Helical" evidence="9">
    <location>
        <begin position="107"/>
        <end position="127"/>
    </location>
</feature>
<evidence type="ECO:0000256" key="8">
    <source>
        <dbReference type="ARBA" id="ARBA00035655"/>
    </source>
</evidence>
<accession>A0A1T4PVI7</accession>
<evidence type="ECO:0000256" key="4">
    <source>
        <dbReference type="ARBA" id="ARBA00022519"/>
    </source>
</evidence>
<name>A0A1T4PVI7_9HYPH</name>
<gene>
    <name evidence="10" type="ORF">SAMN05428963_104190</name>
</gene>
<evidence type="ECO:0000256" key="9">
    <source>
        <dbReference type="SAM" id="Phobius"/>
    </source>
</evidence>
<evidence type="ECO:0000313" key="11">
    <source>
        <dbReference type="Proteomes" id="UP000190135"/>
    </source>
</evidence>
<evidence type="ECO:0000256" key="2">
    <source>
        <dbReference type="ARBA" id="ARBA00022448"/>
    </source>
</evidence>
<sequence>MEEPILDGAQRRPRERVIELQPVPTIFSPLAAIAGGALIGVAAVLVMLLFGRIAGIVGLASRAIGAVAGPAEDWAWRAAFLVGLVIAPLVYSFVSGVAVHQTVSDDLPLMALAGLLVGFGTALGSGCTSGHGVCGLARLSARSLVAVAVFMTFGAATVFVTRHLLAGSLS</sequence>
<feature type="transmembrane region" description="Helical" evidence="9">
    <location>
        <begin position="74"/>
        <end position="95"/>
    </location>
</feature>
<keyword evidence="11" id="KW-1185">Reference proteome</keyword>
<dbReference type="PANTHER" id="PTHR30574:SF1">
    <property type="entry name" value="SULPHUR TRANSPORT DOMAIN-CONTAINING PROTEIN"/>
    <property type="match status" value="1"/>
</dbReference>
<evidence type="ECO:0000256" key="1">
    <source>
        <dbReference type="ARBA" id="ARBA00004429"/>
    </source>
</evidence>
<feature type="transmembrane region" description="Helical" evidence="9">
    <location>
        <begin position="139"/>
        <end position="160"/>
    </location>
</feature>
<dbReference type="PANTHER" id="PTHR30574">
    <property type="entry name" value="INNER MEMBRANE PROTEIN YEDE"/>
    <property type="match status" value="1"/>
</dbReference>
<evidence type="ECO:0000256" key="3">
    <source>
        <dbReference type="ARBA" id="ARBA00022475"/>
    </source>
</evidence>
<dbReference type="RefSeq" id="WP_078707721.1">
    <property type="nucleotide sequence ID" value="NZ_FUXL01000004.1"/>
</dbReference>
<keyword evidence="7 9" id="KW-0472">Membrane</keyword>
<evidence type="ECO:0000313" key="10">
    <source>
        <dbReference type="EMBL" id="SJZ95533.1"/>
    </source>
</evidence>
<dbReference type="OrthoDB" id="9814020at2"/>
<keyword evidence="4" id="KW-0997">Cell inner membrane</keyword>
<proteinExistence type="inferred from homology"/>
<dbReference type="GO" id="GO:0005886">
    <property type="term" value="C:plasma membrane"/>
    <property type="evidence" value="ECO:0007669"/>
    <property type="project" value="UniProtKB-SubCell"/>
</dbReference>